<dbReference type="Pfam" id="PF02170">
    <property type="entry name" value="PAZ"/>
    <property type="match status" value="1"/>
</dbReference>
<sequence length="1341" mass="152026">MTTPIIQTRVNPQIRKHDEMSRLLESRNVSFGSTLLEPKKSPGKAGEKGMMKLITNAHLLNLLGKQTIYHYEVTINGVSSRSDRKLRLSEPNGPRDRDDFPLLNRRDKCRDVFMAFNQTMERSLRESGNLLYYDLSKTIFTLKKLELQGEVKYVFNIGTVPSVERPDAARFKHYEFIIKPAMGLEIGDLSFVCNDMAKMDRSLEQFLDIATSQSVNLDNQRFIEFSSSRIYLLAPTEYGFDTRECPIFEANHSFLGIGPNKGCRIIEGEQGLGQMTPSIVIQAKKSAFHVPDMSVLEKAKIFLPREDTGIETGDITHHDHELICTGLTGIYAEPRYGPSGRFFRIDAVTKPNGGGGQNAENTYINHQISGNITIQRYFREQYHKELQFPKAPLLVSQRRMGEPAYYPMELCYVLDGQRVKGEQSANREMIGVTAVAPTVLKVHNERVKDALHLVNNDYLTKASVRFENAPLHVDFRVIGPPSIAYRDNATLRPDPMGEWKPTPRTNYLLNAKINRWVAYAFAPREGDSVRRSGFNEDCWNNFVAKYASEMRSRGIECPEPSAIYLHWGNAASDVMNILRKEADNHAEFALIGHAKGSEGDDVHAGIKVFEQQTEVVTQAVSFDLVDEIMNKGKHLPITNCIHKTNMKMGGLNYALLMDDPLVSQLFDGQTLFLGFAMNYPGGFAPTEIGNIHPNGGNGNGKLGSNGNVNVGNGSNGNSKAIGAGQQGRSFGALPPPSCIGWAATIGRNHKDEYIGDFVYQAPRREEKIDVVASVVKRCVERFKQNKKAFPKRIIVLRNGCAEGQFEYILKFEIPLVKKELEELCCDAKLTVLVPNKLQDVRFVRQDAKADEKNPEQNIRPGTVVDTVVVHPKRTEFFLNSHVAIKGTARTPHYTLLRDENDLSMDTLQAMVHSLCFGHQVVTKPTSLPSPVYIADEYAKRGRNIYAHYSKHGLDNSKSLEKIVKDKKFSWPLRNYDDMTKVLSFVATQYLKDLRSNNLSRKDSNSKAFKVKCEPGGFERFAGWKRSNPAKANRNTHVNERKFKKLRGSKRLILELDEDYDERRQIEMMRPDDLRMYMLRKGKPNAFKDVSAMDWNEHQTTLNTFGQTMDAYIPPETSWLARGAKEIVGDLKAKAIRAYHGTFYGIRKIRKKEGFQNFNVKQFIKLAEEVYINAYNALTIRDKQKLHRLITEAAFAKLWPDVEKGTLCWKLVEFNEPSKVVSVRCVDNPAKSGNDIAQIIVRMHSTQILALYDKDGHLLLGSEKEPRDCLEYVVFENHVASIDGLWRLHDRVYPKWLKPKQASTREGLIEEADREKLPDRPVKLHVGMGDKMKEARERSGGD</sequence>
<accession>A0A914GWW1</accession>
<feature type="region of interest" description="Disordered" evidence="2">
    <location>
        <begin position="82"/>
        <end position="101"/>
    </location>
</feature>
<keyword evidence="5" id="KW-1185">Reference proteome</keyword>
<dbReference type="SMART" id="SM00949">
    <property type="entry name" value="PAZ"/>
    <property type="match status" value="1"/>
</dbReference>
<reference evidence="6" key="1">
    <citation type="submission" date="2022-11" db="UniProtKB">
        <authorList>
            <consortium name="WormBaseParasite"/>
        </authorList>
    </citation>
    <scope>IDENTIFICATION</scope>
</reference>
<evidence type="ECO:0000256" key="1">
    <source>
        <dbReference type="RuleBase" id="RU361178"/>
    </source>
</evidence>
<dbReference type="Gene3D" id="3.40.50.2300">
    <property type="match status" value="1"/>
</dbReference>
<dbReference type="Gene3D" id="2.170.260.10">
    <property type="entry name" value="paz domain"/>
    <property type="match status" value="1"/>
</dbReference>
<organism evidence="5 6">
    <name type="scientific">Globodera rostochiensis</name>
    <name type="common">Golden nematode worm</name>
    <name type="synonym">Heterodera rostochiensis</name>
    <dbReference type="NCBI Taxonomy" id="31243"/>
    <lineage>
        <taxon>Eukaryota</taxon>
        <taxon>Metazoa</taxon>
        <taxon>Ecdysozoa</taxon>
        <taxon>Nematoda</taxon>
        <taxon>Chromadorea</taxon>
        <taxon>Rhabditida</taxon>
        <taxon>Tylenchina</taxon>
        <taxon>Tylenchomorpha</taxon>
        <taxon>Tylenchoidea</taxon>
        <taxon>Heteroderidae</taxon>
        <taxon>Heteroderinae</taxon>
        <taxon>Globodera</taxon>
    </lineage>
</organism>
<dbReference type="SUPFAM" id="SSF53098">
    <property type="entry name" value="Ribonuclease H-like"/>
    <property type="match status" value="1"/>
</dbReference>
<dbReference type="InterPro" id="IPR036397">
    <property type="entry name" value="RNaseH_sf"/>
</dbReference>
<protein>
    <submittedName>
        <fullName evidence="6">Uncharacterized protein</fullName>
    </submittedName>
</protein>
<dbReference type="Pfam" id="PF04280">
    <property type="entry name" value="Tim44"/>
    <property type="match status" value="1"/>
</dbReference>
<dbReference type="CDD" id="cd02846">
    <property type="entry name" value="PAZ_argonaute_like"/>
    <property type="match status" value="1"/>
</dbReference>
<evidence type="ECO:0000313" key="5">
    <source>
        <dbReference type="Proteomes" id="UP000887572"/>
    </source>
</evidence>
<dbReference type="InterPro" id="IPR007379">
    <property type="entry name" value="Tim44-like_dom"/>
</dbReference>
<dbReference type="PANTHER" id="PTHR22891">
    <property type="entry name" value="EUKARYOTIC TRANSLATION INITIATION FACTOR 2C"/>
    <property type="match status" value="1"/>
</dbReference>
<dbReference type="InterPro" id="IPR003165">
    <property type="entry name" value="Piwi"/>
</dbReference>
<dbReference type="Pfam" id="PF02171">
    <property type="entry name" value="Piwi"/>
    <property type="match status" value="1"/>
</dbReference>
<dbReference type="PROSITE" id="PS50821">
    <property type="entry name" value="PAZ"/>
    <property type="match status" value="1"/>
</dbReference>
<evidence type="ECO:0000313" key="6">
    <source>
        <dbReference type="WBParaSite" id="Gr19_v10_g12092.t1"/>
    </source>
</evidence>
<dbReference type="InterPro" id="IPR012337">
    <property type="entry name" value="RNaseH-like_sf"/>
</dbReference>
<evidence type="ECO:0000256" key="2">
    <source>
        <dbReference type="SAM" id="MobiDB-lite"/>
    </source>
</evidence>
<dbReference type="SMART" id="SM00950">
    <property type="entry name" value="Piwi"/>
    <property type="match status" value="1"/>
</dbReference>
<feature type="region of interest" description="Disordered" evidence="2">
    <location>
        <begin position="1318"/>
        <end position="1341"/>
    </location>
</feature>
<dbReference type="InterPro" id="IPR003100">
    <property type="entry name" value="PAZ_dom"/>
</dbReference>
<feature type="domain" description="Piwi" evidence="4">
    <location>
        <begin position="782"/>
        <end position="946"/>
    </location>
</feature>
<dbReference type="Proteomes" id="UP000887572">
    <property type="component" value="Unplaced"/>
</dbReference>
<dbReference type="SMART" id="SM00978">
    <property type="entry name" value="Tim44"/>
    <property type="match status" value="1"/>
</dbReference>
<dbReference type="SUPFAM" id="SSF101690">
    <property type="entry name" value="PAZ domain"/>
    <property type="match status" value="1"/>
</dbReference>
<proteinExistence type="inferred from homology"/>
<dbReference type="Gene3D" id="3.30.420.10">
    <property type="entry name" value="Ribonuclease H-like superfamily/Ribonuclease H"/>
    <property type="match status" value="1"/>
</dbReference>
<dbReference type="Gene3D" id="3.10.450.240">
    <property type="match status" value="1"/>
</dbReference>
<comment type="similarity">
    <text evidence="1">Belongs to the argonaute family.</text>
</comment>
<feature type="domain" description="PAZ" evidence="3">
    <location>
        <begin position="318"/>
        <end position="415"/>
    </location>
</feature>
<evidence type="ECO:0000259" key="3">
    <source>
        <dbReference type="PROSITE" id="PS50821"/>
    </source>
</evidence>
<dbReference type="PROSITE" id="PS50822">
    <property type="entry name" value="PIWI"/>
    <property type="match status" value="1"/>
</dbReference>
<dbReference type="GO" id="GO:0003723">
    <property type="term" value="F:RNA binding"/>
    <property type="evidence" value="ECO:0007669"/>
    <property type="project" value="InterPro"/>
</dbReference>
<name>A0A914GWW1_GLORO</name>
<evidence type="ECO:0000259" key="4">
    <source>
        <dbReference type="PROSITE" id="PS50822"/>
    </source>
</evidence>
<dbReference type="InterPro" id="IPR032710">
    <property type="entry name" value="NTF2-like_dom_sf"/>
</dbReference>
<dbReference type="SUPFAM" id="SSF54427">
    <property type="entry name" value="NTF2-like"/>
    <property type="match status" value="1"/>
</dbReference>
<dbReference type="WBParaSite" id="Gr19_v10_g12092.t1">
    <property type="protein sequence ID" value="Gr19_v10_g12092.t1"/>
    <property type="gene ID" value="Gr19_v10_g12092"/>
</dbReference>
<dbReference type="InterPro" id="IPR036085">
    <property type="entry name" value="PAZ_dom_sf"/>
</dbReference>